<feature type="transmembrane region" description="Helical" evidence="7">
    <location>
        <begin position="391"/>
        <end position="414"/>
    </location>
</feature>
<keyword evidence="5 7" id="KW-0472">Membrane</keyword>
<dbReference type="GO" id="GO:0046677">
    <property type="term" value="P:response to antibiotic"/>
    <property type="evidence" value="ECO:0007669"/>
    <property type="project" value="UniProtKB-KW"/>
</dbReference>
<keyword evidence="10" id="KW-1185">Reference proteome</keyword>
<dbReference type="AlphaFoldDB" id="A0A368K4F8"/>
<feature type="transmembrane region" description="Helical" evidence="7">
    <location>
        <begin position="39"/>
        <end position="56"/>
    </location>
</feature>
<gene>
    <name evidence="9" type="primary">mprF</name>
    <name evidence="9" type="ORF">DUT91_08140</name>
</gene>
<dbReference type="EMBL" id="QOZG01000003">
    <property type="protein sequence ID" value="RCS24259.1"/>
    <property type="molecule type" value="Genomic_DNA"/>
</dbReference>
<feature type="transmembrane region" description="Helical" evidence="7">
    <location>
        <begin position="450"/>
        <end position="468"/>
    </location>
</feature>
<dbReference type="GO" id="GO:0055091">
    <property type="term" value="P:phospholipid homeostasis"/>
    <property type="evidence" value="ECO:0007669"/>
    <property type="project" value="TreeGrafter"/>
</dbReference>
<sequence length="882" mass="96072">MGLIDDNPASPPSQASDRPNEDSSRSRGLLHRLKKYQHIAFPIAGIVIALLALFVLEDLLRHTSWAKTVAAIENIPLRTLGLALFFTALSYAAVALYDVVAVDTIAPGRIPHRISAIAGAAGYAISNALGFSLLTGGALRYRIYAAEGISLVDIGRIVGTSWFAIWFAFIIMIGAAMLIDPADVPWLSALDPRIDLFAGVIILGGIGWLIYWLSKGDRSLQVGQFTVKLPTSRGALIQIAAGLVDVTAAAATLYMLMPEGVVQSFAVFALVYVIAVILGVVSHAPGGLGAFEATMIAGLGLGGKPEAIAALIVYRLIYTVLPLLVAVSGVLAWEAFRRREKLTAQARLATRVVEPLIPGLAASVTFLGGIVLLISGVTPGVRYRLDILSDILPLIFVEMSHLAASFVGVALLVVARGLAKRLARAWVAAMILLLAGAVFSLAKGLDWEEASILCVFAGVLWAFRRSFYRRPIVGPFVLTWNWLASVGTTVLVSTWLGFFIYRHVEYSDNLWWDFAWNANAPRFLRATVLVLAVILVVSLNTAINGRGMKRSKKDLAIPDAVPALVAASPHAETALALLGDKQFLMDPDNRGFIMYAQSGGSLIALGEPVGDRKVMEELAWSFHALADKLAARTVFYGVGPHSLPLFLDMGLIALKLGEVARVDLREFSLDGPQRQPFRYADRRADKDGLIFEIIPAADVPPVLPQLKKISDAWLAHKSGSEKRFSLGFFNPEFLSRYDVAVMKKDGDIVAFANVWRSADKNEITVDLMRYMPNVSKIMMDALFAKLLMYSKAEGYRWFNLGAAPLSGLSGSPLASRWNRFGSFLYKRGADFYHFDGLKAFKEKFDPVWSPHYLICPGGLDTPRTLVDVTTLINGSPLEFIRK</sequence>
<evidence type="ECO:0000259" key="8">
    <source>
        <dbReference type="Pfam" id="PF09924"/>
    </source>
</evidence>
<feature type="domain" description="Phosphatidylglycerol lysyltransferase C-terminal" evidence="8">
    <location>
        <begin position="568"/>
        <end position="854"/>
    </location>
</feature>
<evidence type="ECO:0000256" key="1">
    <source>
        <dbReference type="ARBA" id="ARBA00004651"/>
    </source>
</evidence>
<feature type="transmembrane region" description="Helical" evidence="7">
    <location>
        <begin position="262"/>
        <end position="281"/>
    </location>
</feature>
<evidence type="ECO:0000313" key="9">
    <source>
        <dbReference type="EMBL" id="RCS24259.1"/>
    </source>
</evidence>
<dbReference type="InterPro" id="IPR016181">
    <property type="entry name" value="Acyl_CoA_acyltransferase"/>
</dbReference>
<accession>A0A368K4F8</accession>
<dbReference type="GO" id="GO:0006629">
    <property type="term" value="P:lipid metabolic process"/>
    <property type="evidence" value="ECO:0007669"/>
    <property type="project" value="UniProtKB-KW"/>
</dbReference>
<dbReference type="PANTHER" id="PTHR34697:SF2">
    <property type="entry name" value="PHOSPHATIDYLGLYCEROL LYSYLTRANSFERASE"/>
    <property type="match status" value="1"/>
</dbReference>
<evidence type="ECO:0000313" key="10">
    <source>
        <dbReference type="Proteomes" id="UP000253420"/>
    </source>
</evidence>
<dbReference type="InterPro" id="IPR051211">
    <property type="entry name" value="PG_lysyltransferase"/>
</dbReference>
<dbReference type="InterPro" id="IPR024320">
    <property type="entry name" value="LPG_synthase_C"/>
</dbReference>
<keyword evidence="4 7" id="KW-1133">Transmembrane helix</keyword>
<feature type="transmembrane region" description="Helical" evidence="7">
    <location>
        <begin position="480"/>
        <end position="503"/>
    </location>
</feature>
<evidence type="ECO:0000256" key="5">
    <source>
        <dbReference type="ARBA" id="ARBA00023136"/>
    </source>
</evidence>
<feature type="transmembrane region" description="Helical" evidence="7">
    <location>
        <begin position="117"/>
        <end position="139"/>
    </location>
</feature>
<evidence type="ECO:0000256" key="2">
    <source>
        <dbReference type="ARBA" id="ARBA00022475"/>
    </source>
</evidence>
<dbReference type="Proteomes" id="UP000253420">
    <property type="component" value="Unassembled WGS sequence"/>
</dbReference>
<feature type="region of interest" description="Disordered" evidence="6">
    <location>
        <begin position="1"/>
        <end position="25"/>
    </location>
</feature>
<dbReference type="Pfam" id="PF09924">
    <property type="entry name" value="LPG_synthase_C"/>
    <property type="match status" value="1"/>
</dbReference>
<dbReference type="SUPFAM" id="SSF55729">
    <property type="entry name" value="Acyl-CoA N-acyltransferases (Nat)"/>
    <property type="match status" value="1"/>
</dbReference>
<dbReference type="OrthoDB" id="145485at2"/>
<dbReference type="GO" id="GO:0050071">
    <property type="term" value="F:phosphatidylglycerol lysyltransferase activity"/>
    <property type="evidence" value="ECO:0007669"/>
    <property type="project" value="UniProtKB-EC"/>
</dbReference>
<comment type="subcellular location">
    <subcellularLocation>
        <location evidence="1">Cell membrane</location>
        <topology evidence="1">Multi-pass membrane protein</topology>
    </subcellularLocation>
</comment>
<comment type="caution">
    <text evidence="9">The sequence shown here is derived from an EMBL/GenBank/DDBJ whole genome shotgun (WGS) entry which is preliminary data.</text>
</comment>
<feature type="transmembrane region" description="Helical" evidence="7">
    <location>
        <begin position="160"/>
        <end position="179"/>
    </location>
</feature>
<feature type="transmembrane region" description="Helical" evidence="7">
    <location>
        <begin position="356"/>
        <end position="379"/>
    </location>
</feature>
<reference evidence="9 10" key="1">
    <citation type="submission" date="2018-07" db="EMBL/GenBank/DDBJ databases">
        <title>The draft genome of Phyllobacterium salinisoli.</title>
        <authorList>
            <person name="Liu L."/>
            <person name="Li L."/>
            <person name="Zhang X."/>
            <person name="Liang L."/>
        </authorList>
    </citation>
    <scope>NUCLEOTIDE SEQUENCE [LARGE SCALE GENOMIC DNA]</scope>
    <source>
        <strain evidence="9 10">LLAN61</strain>
    </source>
</reference>
<proteinExistence type="predicted"/>
<dbReference type="GO" id="GO:0005886">
    <property type="term" value="C:plasma membrane"/>
    <property type="evidence" value="ECO:0007669"/>
    <property type="project" value="UniProtKB-SubCell"/>
</dbReference>
<dbReference type="PANTHER" id="PTHR34697">
    <property type="entry name" value="PHOSPHATIDYLGLYCEROL LYSYLTRANSFERASE"/>
    <property type="match status" value="1"/>
</dbReference>
<feature type="transmembrane region" description="Helical" evidence="7">
    <location>
        <begin position="194"/>
        <end position="214"/>
    </location>
</feature>
<evidence type="ECO:0000256" key="3">
    <source>
        <dbReference type="ARBA" id="ARBA00022692"/>
    </source>
</evidence>
<protein>
    <submittedName>
        <fullName evidence="9">Bifunctional lysylphosphatidylglycerol flippase/synthetase MprF</fullName>
    </submittedName>
</protein>
<feature type="transmembrane region" description="Helical" evidence="7">
    <location>
        <begin position="235"/>
        <end position="256"/>
    </location>
</feature>
<feature type="transmembrane region" description="Helical" evidence="7">
    <location>
        <begin position="320"/>
        <end position="336"/>
    </location>
</feature>
<evidence type="ECO:0000256" key="7">
    <source>
        <dbReference type="SAM" id="Phobius"/>
    </source>
</evidence>
<keyword evidence="3 7" id="KW-0812">Transmembrane</keyword>
<feature type="transmembrane region" description="Helical" evidence="7">
    <location>
        <begin position="426"/>
        <end position="444"/>
    </location>
</feature>
<keyword evidence="2" id="KW-1003">Cell membrane</keyword>
<name>A0A368K4F8_9HYPH</name>
<dbReference type="NCBIfam" id="NF033480">
    <property type="entry name" value="bifunc_MprF"/>
    <property type="match status" value="1"/>
</dbReference>
<evidence type="ECO:0000256" key="6">
    <source>
        <dbReference type="SAM" id="MobiDB-lite"/>
    </source>
</evidence>
<feature type="transmembrane region" description="Helical" evidence="7">
    <location>
        <begin position="523"/>
        <end position="543"/>
    </location>
</feature>
<dbReference type="RefSeq" id="WP_114439880.1">
    <property type="nucleotide sequence ID" value="NZ_QOZG01000003.1"/>
</dbReference>
<feature type="transmembrane region" description="Helical" evidence="7">
    <location>
        <begin position="77"/>
        <end position="97"/>
    </location>
</feature>
<evidence type="ECO:0000256" key="4">
    <source>
        <dbReference type="ARBA" id="ARBA00022989"/>
    </source>
</evidence>
<organism evidence="9 10">
    <name type="scientific">Phyllobacterium salinisoli</name>
    <dbReference type="NCBI Taxonomy" id="1899321"/>
    <lineage>
        <taxon>Bacteria</taxon>
        <taxon>Pseudomonadati</taxon>
        <taxon>Pseudomonadota</taxon>
        <taxon>Alphaproteobacteria</taxon>
        <taxon>Hyphomicrobiales</taxon>
        <taxon>Phyllobacteriaceae</taxon>
        <taxon>Phyllobacterium</taxon>
    </lineage>
</organism>